<dbReference type="EMBL" id="APHR01000010">
    <property type="protein sequence ID" value="EMR13944.1"/>
    <property type="molecule type" value="Genomic_DNA"/>
</dbReference>
<dbReference type="Gene3D" id="3.40.50.150">
    <property type="entry name" value="Vaccinia Virus protein VP39"/>
    <property type="match status" value="1"/>
</dbReference>
<reference evidence="2 3" key="1">
    <citation type="journal article" date="2013" name="Genome Announc.">
        <title>Draft Genome Sequence of Methylophaga lonarensis MPLT, a Haloalkaliphilic (Non-Methane-Utilizing) Methylotroph.</title>
        <authorList>
            <person name="Shetty S.A."/>
            <person name="Marathe N.P."/>
            <person name="Munot H."/>
            <person name="Antony C.P."/>
            <person name="Dhotre D.P."/>
            <person name="Murrell J.C."/>
            <person name="Shouche Y.S."/>
        </authorList>
    </citation>
    <scope>NUCLEOTIDE SEQUENCE [LARGE SCALE GENOMIC DNA]</scope>
    <source>
        <strain evidence="2 3">MPL</strain>
    </source>
</reference>
<dbReference type="GO" id="GO:0008168">
    <property type="term" value="F:methyltransferase activity"/>
    <property type="evidence" value="ECO:0007669"/>
    <property type="project" value="UniProtKB-KW"/>
</dbReference>
<dbReference type="InterPro" id="IPR041698">
    <property type="entry name" value="Methyltransf_25"/>
</dbReference>
<sequence>MPGKWDDKYRLADVAMAQPARVLQENKHLLPARGEALDLACGLGANAILLAQQGLQVHAWDSSAVALEKLSQWSADKQLTISTELRDVVQHPPVANSLDVIVVSHFLDRLLCPALMTALRPQGLLFYQTWTRNKVATVGPSNPDYLLEDNELLQIFQGLKIRVYREESLSGDKDKGWRNQAMLVAQRLL</sequence>
<dbReference type="CDD" id="cd02440">
    <property type="entry name" value="AdoMet_MTases"/>
    <property type="match status" value="1"/>
</dbReference>
<dbReference type="RefSeq" id="WP_009725490.1">
    <property type="nucleotide sequence ID" value="NZ_APHR01000010.1"/>
</dbReference>
<dbReference type="Pfam" id="PF13649">
    <property type="entry name" value="Methyltransf_25"/>
    <property type="match status" value="1"/>
</dbReference>
<dbReference type="GO" id="GO:0032259">
    <property type="term" value="P:methylation"/>
    <property type="evidence" value="ECO:0007669"/>
    <property type="project" value="UniProtKB-KW"/>
</dbReference>
<dbReference type="STRING" id="1286106.MPL1_02228"/>
<dbReference type="SUPFAM" id="SSF53335">
    <property type="entry name" value="S-adenosyl-L-methionine-dependent methyltransferases"/>
    <property type="match status" value="1"/>
</dbReference>
<dbReference type="OrthoDB" id="9804312at2"/>
<dbReference type="InterPro" id="IPR029063">
    <property type="entry name" value="SAM-dependent_MTases_sf"/>
</dbReference>
<evidence type="ECO:0000259" key="1">
    <source>
        <dbReference type="Pfam" id="PF13649"/>
    </source>
</evidence>
<gene>
    <name evidence="2" type="ORF">MPL1_02228</name>
</gene>
<dbReference type="AlphaFoldDB" id="M7PU01"/>
<keyword evidence="2" id="KW-0808">Transferase</keyword>
<comment type="caution">
    <text evidence="2">The sequence shown here is derived from an EMBL/GenBank/DDBJ whole genome shotgun (WGS) entry which is preliminary data.</text>
</comment>
<name>M7PU01_9GAMM</name>
<accession>M7PU01</accession>
<dbReference type="Proteomes" id="UP000012019">
    <property type="component" value="Unassembled WGS sequence"/>
</dbReference>
<protein>
    <submittedName>
        <fullName evidence="2">Type 12 methyltransferase</fullName>
    </submittedName>
</protein>
<dbReference type="PATRIC" id="fig|1286106.3.peg.447"/>
<keyword evidence="2" id="KW-0489">Methyltransferase</keyword>
<evidence type="ECO:0000313" key="3">
    <source>
        <dbReference type="Proteomes" id="UP000012019"/>
    </source>
</evidence>
<feature type="domain" description="Methyltransferase" evidence="1">
    <location>
        <begin position="37"/>
        <end position="119"/>
    </location>
</feature>
<dbReference type="eggNOG" id="COG2227">
    <property type="taxonomic scope" value="Bacteria"/>
</dbReference>
<keyword evidence="3" id="KW-1185">Reference proteome</keyword>
<evidence type="ECO:0000313" key="2">
    <source>
        <dbReference type="EMBL" id="EMR13944.1"/>
    </source>
</evidence>
<proteinExistence type="predicted"/>
<organism evidence="2 3">
    <name type="scientific">Methylophaga lonarensis MPL</name>
    <dbReference type="NCBI Taxonomy" id="1286106"/>
    <lineage>
        <taxon>Bacteria</taxon>
        <taxon>Pseudomonadati</taxon>
        <taxon>Pseudomonadota</taxon>
        <taxon>Gammaproteobacteria</taxon>
        <taxon>Thiotrichales</taxon>
        <taxon>Piscirickettsiaceae</taxon>
        <taxon>Methylophaga</taxon>
    </lineage>
</organism>